<organism evidence="3 4">
    <name type="scientific">Acinetobacter guillouiae</name>
    <name type="common">Acinetobacter genomosp. 11</name>
    <dbReference type="NCBI Taxonomy" id="106649"/>
    <lineage>
        <taxon>Bacteria</taxon>
        <taxon>Pseudomonadati</taxon>
        <taxon>Pseudomonadota</taxon>
        <taxon>Gammaproteobacteria</taxon>
        <taxon>Moraxellales</taxon>
        <taxon>Moraxellaceae</taxon>
        <taxon>Acinetobacter</taxon>
    </lineage>
</organism>
<reference evidence="3" key="1">
    <citation type="submission" date="2021-07" db="EMBL/GenBank/DDBJ databases">
        <authorList>
            <person name="Fernandez M."/>
            <person name="Pereira P."/>
            <person name="Torres Tejerizo G.A."/>
            <person name="Gonzalez P."/>
            <person name="Agostini E."/>
        </authorList>
    </citation>
    <scope>NUCLEOTIDE SEQUENCE</scope>
    <source>
        <strain evidence="3">SFC 500-1A</strain>
    </source>
</reference>
<keyword evidence="1" id="KW-1133">Transmembrane helix</keyword>
<dbReference type="InterPro" id="IPR026454">
    <property type="entry name" value="Rhombotarget_A"/>
</dbReference>
<dbReference type="RefSeq" id="WP_234622850.1">
    <property type="nucleotide sequence ID" value="NZ_JAHWXT010000001.1"/>
</dbReference>
<dbReference type="SUPFAM" id="SSF51126">
    <property type="entry name" value="Pectin lyase-like"/>
    <property type="match status" value="1"/>
</dbReference>
<dbReference type="InterPro" id="IPR020008">
    <property type="entry name" value="GlyGly_CTERM"/>
</dbReference>
<evidence type="ECO:0000256" key="2">
    <source>
        <dbReference type="SAM" id="SignalP"/>
    </source>
</evidence>
<protein>
    <submittedName>
        <fullName evidence="3">Rhombotarget A</fullName>
    </submittedName>
</protein>
<name>A0A8X8GHD5_ACIGI</name>
<dbReference type="Proteomes" id="UP000887320">
    <property type="component" value="Unassembled WGS sequence"/>
</dbReference>
<accession>A0A8X8GHD5</accession>
<dbReference type="NCBIfam" id="TIGR04214">
    <property type="entry name" value="CSLREA_Nterm"/>
    <property type="match status" value="1"/>
</dbReference>
<keyword evidence="1" id="KW-0472">Membrane</keyword>
<dbReference type="InterPro" id="IPR026457">
    <property type="entry name" value="CSLREA_Nterm"/>
</dbReference>
<dbReference type="NCBIfam" id="TIGR04212">
    <property type="entry name" value="GlyGly_RbtA"/>
    <property type="match status" value="1"/>
</dbReference>
<dbReference type="NCBIfam" id="TIGR03501">
    <property type="entry name" value="GlyGly_CTERM"/>
    <property type="match status" value="1"/>
</dbReference>
<dbReference type="EMBL" id="JAHWXT010000001">
    <property type="protein sequence ID" value="MCF0263812.1"/>
    <property type="molecule type" value="Genomic_DNA"/>
</dbReference>
<keyword evidence="2" id="KW-0732">Signal</keyword>
<proteinExistence type="predicted"/>
<evidence type="ECO:0000313" key="4">
    <source>
        <dbReference type="Proteomes" id="UP000887320"/>
    </source>
</evidence>
<dbReference type="Gene3D" id="2.60.40.3440">
    <property type="match status" value="1"/>
</dbReference>
<dbReference type="InterPro" id="IPR011050">
    <property type="entry name" value="Pectin_lyase_fold/virulence"/>
</dbReference>
<keyword evidence="1" id="KW-0812">Transmembrane</keyword>
<dbReference type="AlphaFoldDB" id="A0A8X8GHD5"/>
<evidence type="ECO:0000256" key="1">
    <source>
        <dbReference type="SAM" id="Phobius"/>
    </source>
</evidence>
<evidence type="ECO:0000313" key="3">
    <source>
        <dbReference type="EMBL" id="MCF0263812.1"/>
    </source>
</evidence>
<sequence>MLKRGIGLGLLCITGQAFSANITVTTTDDIVKADNQCSLREAVEYVNQGMPEAGYNGCGGGKEVTAKIILQGNKEYSLNKQIRILKDVAFGSTYESNVNNTQTLVGKNNAIIKMVGKERLFQIEKDIDEKAETPPAMLKVSFDEITLKGCGQELCAKQGGLIYNKEALGISNSQLLDGHAEEGGAIYNAGIYAANTSLSIVGINKTLIKGNKAEKGGVIYTELPAFVITQSLIRDNEVTDATSSNFETKNQFSEDALKAFGSTAPYGIENSTIFNNKGYVVKVYDAMQLNNITMILNNMGLIVDAPQKKGFVANSIIAKNGTQDCTIVSGGEAEQISNNLYSSGCNGFKATALGNAQLIAGSTTEGKCDFSTNGILCPFAESPSVALGYFLPRILPSYNSAEDSVIINHGPEPQDKITACSTLDQRSKQRNSNSELCDRGAIELVIDLGNISTVGQDILYGEIAKFSISDQLQDGELVSAEKCKQIFNRELDDNGKPWQIGCLKIVQTNTPSKGTMTINQAGDIVYTPNGQWQGSDEFKINVVTSTTSFNKSDNPYITIPARIVQRKPDDFKNYKVKTSGGSLGFLSIIGLIGLAGYRRIKYK</sequence>
<feature type="chain" id="PRO_5036445866" evidence="2">
    <location>
        <begin position="20"/>
        <end position="603"/>
    </location>
</feature>
<comment type="caution">
    <text evidence="3">The sequence shown here is derived from an EMBL/GenBank/DDBJ whole genome shotgun (WGS) entry which is preliminary data.</text>
</comment>
<feature type="signal peptide" evidence="2">
    <location>
        <begin position="1"/>
        <end position="19"/>
    </location>
</feature>
<feature type="transmembrane region" description="Helical" evidence="1">
    <location>
        <begin position="580"/>
        <end position="597"/>
    </location>
</feature>
<gene>
    <name evidence="3" type="primary">rbtA</name>
    <name evidence="3" type="ORF">KW868_04930</name>
</gene>
<dbReference type="Pfam" id="PF17963">
    <property type="entry name" value="Big_9"/>
    <property type="match status" value="1"/>
</dbReference>